<keyword evidence="1" id="KW-0472">Membrane</keyword>
<name>T0M9J8_9MICR</name>
<protein>
    <submittedName>
        <fullName evidence="2">Uncharacterized protein</fullName>
    </submittedName>
</protein>
<evidence type="ECO:0000256" key="1">
    <source>
        <dbReference type="SAM" id="Phobius"/>
    </source>
</evidence>
<sequence>MNHKQSHAKNIKPEYIDSYVDIKDEDEKENNEPIVEEITELTQINNSTDKHTKHVDYGIAYYSCINFKKLLIICCIILSFVAILLLYTLCNFWYKKFYPGPLKGCEPIADPFMKSFECLRFN</sequence>
<evidence type="ECO:0000313" key="2">
    <source>
        <dbReference type="EMBL" id="EQB60066.1"/>
    </source>
</evidence>
<feature type="transmembrane region" description="Helical" evidence="1">
    <location>
        <begin position="70"/>
        <end position="94"/>
    </location>
</feature>
<dbReference type="Proteomes" id="UP000053780">
    <property type="component" value="Unassembled WGS sequence"/>
</dbReference>
<organism evidence="2 3">
    <name type="scientific">Vairimorpha apis BRL 01</name>
    <dbReference type="NCBI Taxonomy" id="1037528"/>
    <lineage>
        <taxon>Eukaryota</taxon>
        <taxon>Fungi</taxon>
        <taxon>Fungi incertae sedis</taxon>
        <taxon>Microsporidia</taxon>
        <taxon>Nosematidae</taxon>
        <taxon>Vairimorpha</taxon>
    </lineage>
</organism>
<dbReference type="EMBL" id="KE647332">
    <property type="protein sequence ID" value="EQB60066.1"/>
    <property type="molecule type" value="Genomic_DNA"/>
</dbReference>
<accession>T0M9J8</accession>
<keyword evidence="3" id="KW-1185">Reference proteome</keyword>
<gene>
    <name evidence="2" type="ORF">NAPIS_ORF02350</name>
</gene>
<reference evidence="2 3" key="1">
    <citation type="journal article" date="2013" name="BMC Genomics">
        <title>Genome sequencing and comparative genomics of honey bee microsporidia, Nosema apis reveal novel insights into host-parasite interactions.</title>
        <authorList>
            <person name="Chen Yp."/>
            <person name="Pettis J.S."/>
            <person name="Zhao Y."/>
            <person name="Liu X."/>
            <person name="Tallon L.J."/>
            <person name="Sadzewicz L.D."/>
            <person name="Li R."/>
            <person name="Zheng H."/>
            <person name="Huang S."/>
            <person name="Zhang X."/>
            <person name="Hamilton M.C."/>
            <person name="Pernal S.F."/>
            <person name="Melathopoulos A.P."/>
            <person name="Yan X."/>
            <person name="Evans J.D."/>
        </authorList>
    </citation>
    <scope>NUCLEOTIDE SEQUENCE [LARGE SCALE GENOMIC DNA]</scope>
    <source>
        <strain evidence="2 3">BRL 01</strain>
    </source>
</reference>
<proteinExistence type="predicted"/>
<dbReference type="HOGENOM" id="CLU_2027374_0_0_1"/>
<keyword evidence="1" id="KW-0812">Transmembrane</keyword>
<dbReference type="VEuPathDB" id="MicrosporidiaDB:NAPIS_ORF02350"/>
<keyword evidence="1" id="KW-1133">Transmembrane helix</keyword>
<evidence type="ECO:0000313" key="3">
    <source>
        <dbReference type="Proteomes" id="UP000053780"/>
    </source>
</evidence>
<dbReference type="AlphaFoldDB" id="T0M9J8"/>